<organism evidence="6 8">
    <name type="scientific">Paenibacillus macerans</name>
    <name type="common">Bacillus macerans</name>
    <dbReference type="NCBI Taxonomy" id="44252"/>
    <lineage>
        <taxon>Bacteria</taxon>
        <taxon>Bacillati</taxon>
        <taxon>Bacillota</taxon>
        <taxon>Bacilli</taxon>
        <taxon>Bacillales</taxon>
        <taxon>Paenibacillaceae</taxon>
        <taxon>Paenibacillus</taxon>
    </lineage>
</organism>
<reference evidence="6 8" key="1">
    <citation type="submission" date="2014-04" db="EMBL/GenBank/DDBJ databases">
        <authorList>
            <person name="Bishop-Lilly K.A."/>
            <person name="Broomall S.M."/>
            <person name="Chain P.S."/>
            <person name="Chertkov O."/>
            <person name="Coyne S.R."/>
            <person name="Daligault H.E."/>
            <person name="Davenport K.W."/>
            <person name="Erkkila T."/>
            <person name="Frey K.G."/>
            <person name="Gibbons H.S."/>
            <person name="Gu W."/>
            <person name="Jaissle J."/>
            <person name="Johnson S.L."/>
            <person name="Koroleva G.I."/>
            <person name="Ladner J.T."/>
            <person name="Lo C.-C."/>
            <person name="Minogue T.D."/>
            <person name="Munk C."/>
            <person name="Palacios G.F."/>
            <person name="Redden C.L."/>
            <person name="Rosenzweig C.N."/>
            <person name="Scholz M.B."/>
            <person name="Teshima H."/>
            <person name="Xu Y."/>
        </authorList>
    </citation>
    <scope>NUCLEOTIDE SEQUENCE [LARGE SCALE GENOMIC DNA]</scope>
    <source>
        <strain evidence="6 8">8244</strain>
    </source>
</reference>
<dbReference type="STRING" id="44252.DJ90_3458"/>
<dbReference type="InterPro" id="IPR006059">
    <property type="entry name" value="SBP"/>
</dbReference>
<evidence type="ECO:0000256" key="1">
    <source>
        <dbReference type="ARBA" id="ARBA00008520"/>
    </source>
</evidence>
<dbReference type="PANTHER" id="PTHR30061">
    <property type="entry name" value="MALTOSE-BINDING PERIPLASMIC PROTEIN"/>
    <property type="match status" value="1"/>
</dbReference>
<dbReference type="RefSeq" id="WP_036625052.1">
    <property type="nucleotide sequence ID" value="NZ_BGML01000002.1"/>
</dbReference>
<dbReference type="GO" id="GO:0055052">
    <property type="term" value="C:ATP-binding cassette (ABC) transporter complex, substrate-binding subunit-containing"/>
    <property type="evidence" value="ECO:0007669"/>
    <property type="project" value="TreeGrafter"/>
</dbReference>
<evidence type="ECO:0000313" key="8">
    <source>
        <dbReference type="Proteomes" id="UP000029278"/>
    </source>
</evidence>
<dbReference type="EMBL" id="JMQA01000030">
    <property type="protein sequence ID" value="KFN08097.1"/>
    <property type="molecule type" value="Genomic_DNA"/>
</dbReference>
<feature type="chain" id="PRO_5038207310" evidence="5">
    <location>
        <begin position="19"/>
        <end position="443"/>
    </location>
</feature>
<dbReference type="SUPFAM" id="SSF53850">
    <property type="entry name" value="Periplasmic binding protein-like II"/>
    <property type="match status" value="1"/>
</dbReference>
<dbReference type="EMBL" id="WNZZ01000014">
    <property type="protein sequence ID" value="MUG24276.1"/>
    <property type="molecule type" value="Genomic_DNA"/>
</dbReference>
<feature type="compositionally biased region" description="Low complexity" evidence="4">
    <location>
        <begin position="29"/>
        <end position="38"/>
    </location>
</feature>
<dbReference type="GeneID" id="77008879"/>
<dbReference type="GO" id="GO:0042956">
    <property type="term" value="P:maltodextrin transmembrane transport"/>
    <property type="evidence" value="ECO:0007669"/>
    <property type="project" value="TreeGrafter"/>
</dbReference>
<dbReference type="Proteomes" id="UP000029278">
    <property type="component" value="Unassembled WGS sequence"/>
</dbReference>
<dbReference type="Proteomes" id="UP000442469">
    <property type="component" value="Unassembled WGS sequence"/>
</dbReference>
<evidence type="ECO:0000313" key="6">
    <source>
        <dbReference type="EMBL" id="KFN08097.1"/>
    </source>
</evidence>
<reference evidence="7 9" key="2">
    <citation type="submission" date="2019-11" db="EMBL/GenBank/DDBJ databases">
        <title>Draft genome sequences of five Paenibacillus species of dairy origin.</title>
        <authorList>
            <person name="Olajide A.M."/>
            <person name="Chen S."/>
            <person name="Lapointe G."/>
        </authorList>
    </citation>
    <scope>NUCLEOTIDE SEQUENCE [LARGE SCALE GENOMIC DNA]</scope>
    <source>
        <strain evidence="7 9">3CT49</strain>
    </source>
</reference>
<keyword evidence="3 5" id="KW-0732">Signal</keyword>
<dbReference type="GO" id="GO:0015768">
    <property type="term" value="P:maltose transport"/>
    <property type="evidence" value="ECO:0007669"/>
    <property type="project" value="TreeGrafter"/>
</dbReference>
<dbReference type="GO" id="GO:1901982">
    <property type="term" value="F:maltose binding"/>
    <property type="evidence" value="ECO:0007669"/>
    <property type="project" value="TreeGrafter"/>
</dbReference>
<name>A0A090ZBX8_PAEMA</name>
<proteinExistence type="inferred from homology"/>
<evidence type="ECO:0000256" key="4">
    <source>
        <dbReference type="SAM" id="MobiDB-lite"/>
    </source>
</evidence>
<gene>
    <name evidence="6" type="ORF">DJ90_3458</name>
    <name evidence="7" type="ORF">GNQ08_17990</name>
</gene>
<dbReference type="AlphaFoldDB" id="A0A090ZBX8"/>
<sequence length="443" mass="47321">MKKLWAFIFTVVMIGALAGCGNSGGGETSGSSNSPGNSATGDAGKPVELRLWTFLNPEQQDDPRSAALKSIVASFNASQSDIKVSVESVHFSKIDSQVIQATASGGGPDILNVYTDLLKMHTEAKTIQPITKYAAEWLAQEGQDDYIYSADQLKLNGEIMAMPWEARVFTLFYRKDLYDAAGLKAPETLPELLAASKQVGDGNRLGFAVGMSEGANAASFMETYIPILRAAGGQMFDADGKAVFNDDAGVKAINFLKDMVDSGAMNNQTISMTADDITSGLKAGNIATAVSGTMRASAIRGSEVGQNILTTPMPPFEKGQPAPTMVAGQTLAIGANTKHPDQAWEFIKYYLSKESQIKWAEAGVMPVLSSAYEDAAVTALPNYEELLRWKQEASESGQIVFYPADYTLLSTDLAKAAQRIIFQNAPAKETLDAVAGNYNAGKQ</sequence>
<comment type="similarity">
    <text evidence="1">Belongs to the bacterial solute-binding protein 1 family.</text>
</comment>
<keyword evidence="2" id="KW-0813">Transport</keyword>
<evidence type="ECO:0000256" key="3">
    <source>
        <dbReference type="ARBA" id="ARBA00022729"/>
    </source>
</evidence>
<feature type="region of interest" description="Disordered" evidence="4">
    <location>
        <begin position="23"/>
        <end position="42"/>
    </location>
</feature>
<dbReference type="Gene3D" id="3.40.190.10">
    <property type="entry name" value="Periplasmic binding protein-like II"/>
    <property type="match status" value="1"/>
</dbReference>
<evidence type="ECO:0000313" key="7">
    <source>
        <dbReference type="EMBL" id="MUG24276.1"/>
    </source>
</evidence>
<dbReference type="HOGENOM" id="CLU_031285_11_0_9"/>
<dbReference type="PROSITE" id="PS51257">
    <property type="entry name" value="PROKAR_LIPOPROTEIN"/>
    <property type="match status" value="1"/>
</dbReference>
<comment type="caution">
    <text evidence="6">The sequence shown here is derived from an EMBL/GenBank/DDBJ whole genome shotgun (WGS) entry which is preliminary data.</text>
</comment>
<keyword evidence="8" id="KW-1185">Reference proteome</keyword>
<dbReference type="PANTHER" id="PTHR30061:SF50">
    <property type="entry name" value="MALTOSE_MALTODEXTRIN-BINDING PERIPLASMIC PROTEIN"/>
    <property type="match status" value="1"/>
</dbReference>
<dbReference type="Pfam" id="PF01547">
    <property type="entry name" value="SBP_bac_1"/>
    <property type="match status" value="1"/>
</dbReference>
<feature type="signal peptide" evidence="5">
    <location>
        <begin position="1"/>
        <end position="18"/>
    </location>
</feature>
<evidence type="ECO:0000256" key="5">
    <source>
        <dbReference type="SAM" id="SignalP"/>
    </source>
</evidence>
<accession>A0A090ZBX8</accession>
<dbReference type="PATRIC" id="fig|44252.3.peg.3595"/>
<dbReference type="OrthoDB" id="9768630at2"/>
<protein>
    <submittedName>
        <fullName evidence="6">Bacterial extracellular solute-binding family protein</fullName>
    </submittedName>
    <submittedName>
        <fullName evidence="7">Extracellular solute-binding protein</fullName>
    </submittedName>
</protein>
<evidence type="ECO:0000256" key="2">
    <source>
        <dbReference type="ARBA" id="ARBA00022448"/>
    </source>
</evidence>
<dbReference type="CDD" id="cd13585">
    <property type="entry name" value="PBP2_TMBP_like"/>
    <property type="match status" value="1"/>
</dbReference>
<evidence type="ECO:0000313" key="9">
    <source>
        <dbReference type="Proteomes" id="UP000442469"/>
    </source>
</evidence>